<evidence type="ECO:0000313" key="3">
    <source>
        <dbReference type="Proteomes" id="UP000325081"/>
    </source>
</evidence>
<name>A0A5A7QYL1_STRAF</name>
<evidence type="ECO:0000313" key="2">
    <source>
        <dbReference type="EMBL" id="GER49477.1"/>
    </source>
</evidence>
<feature type="coiled-coil region" evidence="1">
    <location>
        <begin position="3"/>
        <end position="30"/>
    </location>
</feature>
<dbReference type="GO" id="GO:0016740">
    <property type="term" value="F:transferase activity"/>
    <property type="evidence" value="ECO:0007669"/>
    <property type="project" value="UniProtKB-KW"/>
</dbReference>
<sequence length="115" mass="12632">MCLSLLLSRVSSLQQEKKKEKEKRKKFQTQFTRRRPLVDVVSGQNSSVGYDDMPLRLISVSPAATSAVPATTTFYGGTASPSATARRCLKRQLLHLQRPQETALCLSGSVNPAPL</sequence>
<comment type="caution">
    <text evidence="2">The sequence shown here is derived from an EMBL/GenBank/DDBJ whole genome shotgun (WGS) entry which is preliminary data.</text>
</comment>
<keyword evidence="1" id="KW-0175">Coiled coil</keyword>
<evidence type="ECO:0000256" key="1">
    <source>
        <dbReference type="SAM" id="Coils"/>
    </source>
</evidence>
<gene>
    <name evidence="2" type="ORF">STAS_26726</name>
</gene>
<keyword evidence="3" id="KW-1185">Reference proteome</keyword>
<proteinExistence type="predicted"/>
<keyword evidence="2" id="KW-0808">Transferase</keyword>
<organism evidence="2 3">
    <name type="scientific">Striga asiatica</name>
    <name type="common">Asiatic witchweed</name>
    <name type="synonym">Buchnera asiatica</name>
    <dbReference type="NCBI Taxonomy" id="4170"/>
    <lineage>
        <taxon>Eukaryota</taxon>
        <taxon>Viridiplantae</taxon>
        <taxon>Streptophyta</taxon>
        <taxon>Embryophyta</taxon>
        <taxon>Tracheophyta</taxon>
        <taxon>Spermatophyta</taxon>
        <taxon>Magnoliopsida</taxon>
        <taxon>eudicotyledons</taxon>
        <taxon>Gunneridae</taxon>
        <taxon>Pentapetalae</taxon>
        <taxon>asterids</taxon>
        <taxon>lamiids</taxon>
        <taxon>Lamiales</taxon>
        <taxon>Orobanchaceae</taxon>
        <taxon>Buchnereae</taxon>
        <taxon>Striga</taxon>
    </lineage>
</organism>
<dbReference type="EMBL" id="BKCP01008626">
    <property type="protein sequence ID" value="GER49477.1"/>
    <property type="molecule type" value="Genomic_DNA"/>
</dbReference>
<accession>A0A5A7QYL1</accession>
<protein>
    <submittedName>
        <fullName evidence="2">Nucleotide-diphospho-sugar transferase superfamily protein</fullName>
    </submittedName>
</protein>
<reference evidence="3" key="1">
    <citation type="journal article" date="2019" name="Curr. Biol.">
        <title>Genome Sequence of Striga asiatica Provides Insight into the Evolution of Plant Parasitism.</title>
        <authorList>
            <person name="Yoshida S."/>
            <person name="Kim S."/>
            <person name="Wafula E.K."/>
            <person name="Tanskanen J."/>
            <person name="Kim Y.M."/>
            <person name="Honaas L."/>
            <person name="Yang Z."/>
            <person name="Spallek T."/>
            <person name="Conn C.E."/>
            <person name="Ichihashi Y."/>
            <person name="Cheong K."/>
            <person name="Cui S."/>
            <person name="Der J.P."/>
            <person name="Gundlach H."/>
            <person name="Jiao Y."/>
            <person name="Hori C."/>
            <person name="Ishida J.K."/>
            <person name="Kasahara H."/>
            <person name="Kiba T."/>
            <person name="Kim M.S."/>
            <person name="Koo N."/>
            <person name="Laohavisit A."/>
            <person name="Lee Y.H."/>
            <person name="Lumba S."/>
            <person name="McCourt P."/>
            <person name="Mortimer J.C."/>
            <person name="Mutuku J.M."/>
            <person name="Nomura T."/>
            <person name="Sasaki-Sekimoto Y."/>
            <person name="Seto Y."/>
            <person name="Wang Y."/>
            <person name="Wakatake T."/>
            <person name="Sakakibara H."/>
            <person name="Demura T."/>
            <person name="Yamaguchi S."/>
            <person name="Yoneyama K."/>
            <person name="Manabe R.I."/>
            <person name="Nelson D.C."/>
            <person name="Schulman A.H."/>
            <person name="Timko M.P."/>
            <person name="dePamphilis C.W."/>
            <person name="Choi D."/>
            <person name="Shirasu K."/>
        </authorList>
    </citation>
    <scope>NUCLEOTIDE SEQUENCE [LARGE SCALE GENOMIC DNA]</scope>
    <source>
        <strain evidence="3">cv. UVA1</strain>
    </source>
</reference>
<dbReference type="AlphaFoldDB" id="A0A5A7QYL1"/>
<dbReference type="Proteomes" id="UP000325081">
    <property type="component" value="Unassembled WGS sequence"/>
</dbReference>